<dbReference type="SMART" id="SM00054">
    <property type="entry name" value="EFh"/>
    <property type="match status" value="2"/>
</dbReference>
<feature type="compositionally biased region" description="Low complexity" evidence="18">
    <location>
        <begin position="610"/>
        <end position="619"/>
    </location>
</feature>
<dbReference type="GO" id="GO:0005886">
    <property type="term" value="C:plasma membrane"/>
    <property type="evidence" value="ECO:0007669"/>
    <property type="project" value="UniProtKB-SubCell"/>
</dbReference>
<feature type="compositionally biased region" description="Low complexity" evidence="18">
    <location>
        <begin position="1018"/>
        <end position="1034"/>
    </location>
</feature>
<feature type="compositionally biased region" description="Polar residues" evidence="18">
    <location>
        <begin position="1173"/>
        <end position="1187"/>
    </location>
</feature>
<comment type="caution">
    <text evidence="22">The sequence shown here is derived from an EMBL/GenBank/DDBJ whole genome shotgun (WGS) entry which is preliminary data.</text>
</comment>
<feature type="domain" description="EH" evidence="19">
    <location>
        <begin position="503"/>
        <end position="592"/>
    </location>
</feature>
<dbReference type="InterPro" id="IPR002048">
    <property type="entry name" value="EF_hand_dom"/>
</dbReference>
<evidence type="ECO:0000259" key="20">
    <source>
        <dbReference type="PROSITE" id="PS50222"/>
    </source>
</evidence>
<dbReference type="PANTHER" id="PTHR11216:SF173">
    <property type="entry name" value="ACTIN CYTOSKELETON-REGULATORY COMPLEX PROTEIN PAN1"/>
    <property type="match status" value="1"/>
</dbReference>
<keyword evidence="15" id="KW-0009">Actin-binding</keyword>
<feature type="compositionally biased region" description="Low complexity" evidence="18">
    <location>
        <begin position="1198"/>
        <end position="1211"/>
    </location>
</feature>
<feature type="compositionally biased region" description="Acidic residues" evidence="18">
    <location>
        <begin position="1240"/>
        <end position="1254"/>
    </location>
</feature>
<evidence type="ECO:0000256" key="1">
    <source>
        <dbReference type="ARBA" id="ARBA00004125"/>
    </source>
</evidence>
<evidence type="ECO:0000313" key="22">
    <source>
        <dbReference type="EMBL" id="KAK7687366.1"/>
    </source>
</evidence>
<feature type="compositionally biased region" description="Polar residues" evidence="18">
    <location>
        <begin position="1146"/>
        <end position="1156"/>
    </location>
</feature>
<dbReference type="EMBL" id="JASBNA010000013">
    <property type="protein sequence ID" value="KAK7687366.1"/>
    <property type="molecule type" value="Genomic_DNA"/>
</dbReference>
<evidence type="ECO:0000256" key="9">
    <source>
        <dbReference type="ARBA" id="ARBA00022490"/>
    </source>
</evidence>
<feature type="compositionally biased region" description="Basic and acidic residues" evidence="18">
    <location>
        <begin position="832"/>
        <end position="851"/>
    </location>
</feature>
<dbReference type="GO" id="GO:0003779">
    <property type="term" value="F:actin binding"/>
    <property type="evidence" value="ECO:0007669"/>
    <property type="project" value="UniProtKB-KW"/>
</dbReference>
<keyword evidence="8" id="KW-1003">Cell membrane</keyword>
<evidence type="ECO:0000256" key="12">
    <source>
        <dbReference type="ARBA" id="ARBA00022753"/>
    </source>
</evidence>
<feature type="compositionally biased region" description="Polar residues" evidence="18">
    <location>
        <begin position="909"/>
        <end position="923"/>
    </location>
</feature>
<feature type="region of interest" description="Disordered" evidence="18">
    <location>
        <begin position="819"/>
        <end position="857"/>
    </location>
</feature>
<feature type="compositionally biased region" description="Pro residues" evidence="18">
    <location>
        <begin position="1286"/>
        <end position="1297"/>
    </location>
</feature>
<dbReference type="PRINTS" id="PR01217">
    <property type="entry name" value="PRICHEXTENSN"/>
</dbReference>
<evidence type="ECO:0000256" key="16">
    <source>
        <dbReference type="ARBA" id="ARBA00023212"/>
    </source>
</evidence>
<feature type="compositionally biased region" description="Polar residues" evidence="18">
    <location>
        <begin position="296"/>
        <end position="317"/>
    </location>
</feature>
<dbReference type="GO" id="GO:0010008">
    <property type="term" value="C:endosome membrane"/>
    <property type="evidence" value="ECO:0007669"/>
    <property type="project" value="UniProtKB-SubCell"/>
</dbReference>
<organism evidence="22 23">
    <name type="scientific">Cerrena zonata</name>
    <dbReference type="NCBI Taxonomy" id="2478898"/>
    <lineage>
        <taxon>Eukaryota</taxon>
        <taxon>Fungi</taxon>
        <taxon>Dikarya</taxon>
        <taxon>Basidiomycota</taxon>
        <taxon>Agaricomycotina</taxon>
        <taxon>Agaricomycetes</taxon>
        <taxon>Polyporales</taxon>
        <taxon>Cerrenaceae</taxon>
        <taxon>Cerrena</taxon>
    </lineage>
</organism>
<sequence length="1474" mass="159276">MYNPYQQQQTGFNNQQQQTGFAGGYPNQQQFGQPQQPGFYPQPQLQNQATGFYPQQFQQQQFQQPQFQQPQLQQTGLYNQSGLSAPNLGQQPLQSQATGFVQPQATGFIQPQATGFIQPQKTGFSQAVSNVSENNDLKIPSIRLSFITVADQTKFEHLFRTAVPKGEQAINGDTARDILLRSGLQPVTLAEIWSLADTNKSGSLLFPEFALALHLCNLSLKGDSLPAVLPEKWRNEVQSFVDAISFSVPEDPSKVLANTPFSSFSQSLAPQTTGFNPPAPPTTSFTAQPTGGAFQPVQTGFNNFANQQPPAPLNSQRTGGGSLIPLQPQQTAGLIPTQKTGPLQAQTTGFQNQLPAQKTGPLQQQTTGFQPQATGFQSQNNGFQPQATGLQPQTTGFQPQTTGFQPQATGFQPQATGFQPQATGFQPQTTGFQPQQTGGYLQSQPTGKPGQWGFVSTPTGGIPGLNAMQEHFLPSSQLPSNNLQNVMGGSLKTNVTWAITKQEKQIYDGIFSAWDKSRKGFIDGDVAISIFGKSGLGRPDLESIWNLVDSNNRGKLNKDEFAVAMHLVYRRLNGFELPLRLPPELIPPSTKYLQDSMDSLKNSLKGGGAVKPAKPAPLKAKTDGSRFKNNDEDVGYVSSSRHRRRSNAAENDQPKSSVKTSRDNDLTIDDLKKLIREKQILLDALDAEDQDSLNANKSLDEKNYRDIEFLKSQIKNVQMSLNDSSATRGSFDEKKQLLDKLNYLTRDRVPGLISKIHAVNKDIAKQKVELYKLRLSKENPDWSPDSGESGIVGTGPNGEVTDYDRKKFKSKQLLKQRMAALTGKSASSGSNKDLDSKLQQESEQAQKERENQSNMINDIEGSIRELEDGAAAFLHVSTKDEVGSNKWENGTDVSSHVAAFIRDLKSIVPPQSSASVQNNRSLESTPQSTGQNSSSSSLNNHSSPEDRAAYIKAQAEKRMQDRLAKLGISRPHRGSPSGSSHRVNQFPSSPSQDEPPKQEPPKQEPPKQEPPKLEEPKSISSDAASVPAAVPPSATQESSDDEDEEYVALMKQKQEMETRENERKLKKKQEKEARLAKLKKEMEEMKKREQKPDSDDDWDDATVPQAQTYKPTSQKSSSAAPTPVTEDKAAVAERPQLEPTPPQAIEKSQSSELSNNAEKEDHTKPVSADQAPALNNNLVQQPHSSNPFAKMQPPNEQNGANSGASSRSNTNPFFKSAPKEASIDPKKAEAQRASQRGLDDNDWSDDDENSSDDEGPNRAGAAKLASLLFGGMSQPPARTDSSPSEAPDPPAPAPAPEVIPSIETNQTPPPPTTANDDFDEDSDDQFATPPTLSSQAPPNDWIAPPVPPEAPPIPSEAPPIPSEAPPIPSEAPPIPSEAPPIPSSIPPPPPPPASFGAPPPAPPLPPPSAPSGAPPAPPPPPPALPSQPSSSGPPLGGAPDIGALLGQIQGGKSLKKVDETQKRIADGATVGRVL</sequence>
<evidence type="ECO:0000256" key="4">
    <source>
        <dbReference type="ARBA" id="ARBA00009351"/>
    </source>
</evidence>
<comment type="subunit">
    <text evidence="5">Component of the PAN1 actin cytoskeleton-regulatory complex.</text>
</comment>
<accession>A0AAW0G2A6</accession>
<keyword evidence="9" id="KW-0963">Cytoplasm</keyword>
<dbReference type="PROSITE" id="PS50222">
    <property type="entry name" value="EF_HAND_2"/>
    <property type="match status" value="2"/>
</dbReference>
<evidence type="ECO:0000256" key="13">
    <source>
        <dbReference type="ARBA" id="ARBA00023054"/>
    </source>
</evidence>
<feature type="region of interest" description="Disordered" evidence="18">
    <location>
        <begin position="603"/>
        <end position="663"/>
    </location>
</feature>
<dbReference type="PROSITE" id="PS51082">
    <property type="entry name" value="WH2"/>
    <property type="match status" value="1"/>
</dbReference>
<dbReference type="Pfam" id="PF08226">
    <property type="entry name" value="DUF1720"/>
    <property type="match status" value="2"/>
</dbReference>
<feature type="region of interest" description="Disordered" evidence="18">
    <location>
        <begin position="777"/>
        <end position="805"/>
    </location>
</feature>
<feature type="compositionally biased region" description="Polar residues" evidence="18">
    <location>
        <begin position="648"/>
        <end position="659"/>
    </location>
</feature>
<dbReference type="CDD" id="cd22249">
    <property type="entry name" value="UDM1_RNF168_RNF169-like"/>
    <property type="match status" value="1"/>
</dbReference>
<evidence type="ECO:0000256" key="11">
    <source>
        <dbReference type="ARBA" id="ARBA00022737"/>
    </source>
</evidence>
<keyword evidence="10" id="KW-0254">Endocytosis</keyword>
<keyword evidence="16" id="KW-0206">Cytoskeleton</keyword>
<evidence type="ECO:0000256" key="18">
    <source>
        <dbReference type="SAM" id="MobiDB-lite"/>
    </source>
</evidence>
<feature type="domain" description="EF-hand" evidence="20">
    <location>
        <begin position="184"/>
        <end position="219"/>
    </location>
</feature>
<dbReference type="GO" id="GO:0005509">
    <property type="term" value="F:calcium ion binding"/>
    <property type="evidence" value="ECO:0007669"/>
    <property type="project" value="InterPro"/>
</dbReference>
<dbReference type="InterPro" id="IPR011992">
    <property type="entry name" value="EF-hand-dom_pair"/>
</dbReference>
<feature type="compositionally biased region" description="Basic and acidic residues" evidence="18">
    <location>
        <begin position="1052"/>
        <end position="1093"/>
    </location>
</feature>
<keyword evidence="14" id="KW-0472">Membrane</keyword>
<feature type="compositionally biased region" description="Basic and acidic residues" evidence="18">
    <location>
        <begin position="994"/>
        <end position="1017"/>
    </location>
</feature>
<feature type="compositionally biased region" description="Basic and acidic residues" evidence="18">
    <location>
        <begin position="1217"/>
        <end position="1230"/>
    </location>
</feature>
<dbReference type="FunFam" id="1.10.238.10:FF:000349">
    <property type="entry name" value="Actin cytoskeleton-regulatory complex protein PAN1"/>
    <property type="match status" value="1"/>
</dbReference>
<dbReference type="Proteomes" id="UP001385951">
    <property type="component" value="Unassembled WGS sequence"/>
</dbReference>
<evidence type="ECO:0000256" key="14">
    <source>
        <dbReference type="ARBA" id="ARBA00023136"/>
    </source>
</evidence>
<dbReference type="SUPFAM" id="SSF47473">
    <property type="entry name" value="EF-hand"/>
    <property type="match status" value="2"/>
</dbReference>
<comment type="function">
    <text evidence="17">Component of the PAN1 actin cytoskeleton-regulatory complex required for the internalization of endosomes during actin-coupled endocytosis. The complex links the site of endocytosis to the cell membrane-associated actin cytoskeleton. Mediates uptake of external molecules and vacuolar degradation of plasma membrane proteins. Plays a role in the proper organization of the cell membrane-associated actin cytoskeleton and promotes its destabilization.</text>
</comment>
<dbReference type="Pfam" id="PF12763">
    <property type="entry name" value="EH"/>
    <property type="match status" value="2"/>
</dbReference>
<keyword evidence="11" id="KW-0677">Repeat</keyword>
<dbReference type="Gene3D" id="1.10.238.10">
    <property type="entry name" value="EF-hand"/>
    <property type="match status" value="2"/>
</dbReference>
<feature type="compositionally biased region" description="Polar residues" evidence="18">
    <location>
        <begin position="1104"/>
        <end position="1120"/>
    </location>
</feature>
<feature type="domain" description="EH" evidence="19">
    <location>
        <begin position="151"/>
        <end position="230"/>
    </location>
</feature>
<evidence type="ECO:0000256" key="2">
    <source>
        <dbReference type="ARBA" id="ARBA00004134"/>
    </source>
</evidence>
<evidence type="ECO:0000256" key="10">
    <source>
        <dbReference type="ARBA" id="ARBA00022583"/>
    </source>
</evidence>
<feature type="compositionally biased region" description="Pro residues" evidence="18">
    <location>
        <begin position="1344"/>
        <end position="1425"/>
    </location>
</feature>
<evidence type="ECO:0000256" key="5">
    <source>
        <dbReference type="ARBA" id="ARBA00011159"/>
    </source>
</evidence>
<feature type="compositionally biased region" description="Basic and acidic residues" evidence="18">
    <location>
        <begin position="943"/>
        <end position="964"/>
    </location>
</feature>
<feature type="compositionally biased region" description="Low complexity" evidence="18">
    <location>
        <begin position="1"/>
        <end position="44"/>
    </location>
</feature>
<feature type="region of interest" description="Disordered" evidence="18">
    <location>
        <begin position="909"/>
        <end position="1474"/>
    </location>
</feature>
<keyword evidence="12" id="KW-0967">Endosome</keyword>
<evidence type="ECO:0000256" key="7">
    <source>
        <dbReference type="ARBA" id="ARBA00020728"/>
    </source>
</evidence>
<dbReference type="GO" id="GO:0030479">
    <property type="term" value="C:actin cortical patch"/>
    <property type="evidence" value="ECO:0007669"/>
    <property type="project" value="UniProtKB-SubCell"/>
</dbReference>
<feature type="compositionally biased region" description="Low complexity" evidence="18">
    <location>
        <begin position="974"/>
        <end position="992"/>
    </location>
</feature>
<evidence type="ECO:0000313" key="23">
    <source>
        <dbReference type="Proteomes" id="UP001385951"/>
    </source>
</evidence>
<dbReference type="CDD" id="cd21762">
    <property type="entry name" value="WH2"/>
    <property type="match status" value="1"/>
</dbReference>
<dbReference type="CDD" id="cd00052">
    <property type="entry name" value="EH"/>
    <property type="match status" value="2"/>
</dbReference>
<feature type="region of interest" description="Disordered" evidence="18">
    <location>
        <begin position="268"/>
        <end position="319"/>
    </location>
</feature>
<dbReference type="PANTHER" id="PTHR11216">
    <property type="entry name" value="EH DOMAIN"/>
    <property type="match status" value="1"/>
</dbReference>
<evidence type="ECO:0000256" key="3">
    <source>
        <dbReference type="ARBA" id="ARBA00004413"/>
    </source>
</evidence>
<dbReference type="GO" id="GO:0016197">
    <property type="term" value="P:endosomal transport"/>
    <property type="evidence" value="ECO:0007669"/>
    <property type="project" value="TreeGrafter"/>
</dbReference>
<evidence type="ECO:0000256" key="6">
    <source>
        <dbReference type="ARBA" id="ARBA00015110"/>
    </source>
</evidence>
<keyword evidence="13" id="KW-0175">Coiled coil</keyword>
<proteinExistence type="inferred from homology"/>
<dbReference type="Pfam" id="PF02205">
    <property type="entry name" value="WH2"/>
    <property type="match status" value="1"/>
</dbReference>
<comment type="similarity">
    <text evidence="4">Belongs to the PAN1 family.</text>
</comment>
<evidence type="ECO:0000259" key="19">
    <source>
        <dbReference type="PROSITE" id="PS50031"/>
    </source>
</evidence>
<dbReference type="PROSITE" id="PS50031">
    <property type="entry name" value="EH"/>
    <property type="match status" value="2"/>
</dbReference>
<gene>
    <name evidence="22" type="ORF">QCA50_009231</name>
</gene>
<comment type="subcellular location">
    <subcellularLocation>
        <location evidence="3">Cell membrane</location>
        <topology evidence="3">Peripheral membrane protein</topology>
        <orientation evidence="3">Cytoplasmic side</orientation>
    </subcellularLocation>
    <subcellularLocation>
        <location evidence="2">Cytoplasm</location>
        <location evidence="2">Cytoskeleton</location>
        <location evidence="2">Actin patch</location>
    </subcellularLocation>
    <subcellularLocation>
        <location evidence="1">Endosome membrane</location>
        <topology evidence="1">Peripheral membrane protein</topology>
        <orientation evidence="1">Cytoplasmic side</orientation>
    </subcellularLocation>
</comment>
<feature type="domain" description="EF-hand" evidence="20">
    <location>
        <begin position="536"/>
        <end position="571"/>
    </location>
</feature>
<evidence type="ECO:0000256" key="8">
    <source>
        <dbReference type="ARBA" id="ARBA00022475"/>
    </source>
</evidence>
<evidence type="ECO:0000256" key="17">
    <source>
        <dbReference type="ARBA" id="ARBA00025194"/>
    </source>
</evidence>
<feature type="domain" description="WH2" evidence="21">
    <location>
        <begin position="1440"/>
        <end position="1457"/>
    </location>
</feature>
<evidence type="ECO:0000256" key="15">
    <source>
        <dbReference type="ARBA" id="ARBA00023203"/>
    </source>
</evidence>
<name>A0AAW0G2A6_9APHY</name>
<dbReference type="InterPro" id="IPR003124">
    <property type="entry name" value="WH2_dom"/>
</dbReference>
<evidence type="ECO:0000259" key="21">
    <source>
        <dbReference type="PROSITE" id="PS51082"/>
    </source>
</evidence>
<protein>
    <recommendedName>
        <fullName evidence="6">Actin cytoskeleton-regulatory complex protein PAN1</fullName>
    </recommendedName>
    <alternativeName>
        <fullName evidence="7">Actin cytoskeleton-regulatory complex protein pan1</fullName>
    </alternativeName>
</protein>
<feature type="region of interest" description="Disordered" evidence="18">
    <location>
        <begin position="1"/>
        <end position="46"/>
    </location>
</feature>
<keyword evidence="23" id="KW-1185">Reference proteome</keyword>
<dbReference type="GO" id="GO:0006897">
    <property type="term" value="P:endocytosis"/>
    <property type="evidence" value="ECO:0007669"/>
    <property type="project" value="UniProtKB-KW"/>
</dbReference>
<dbReference type="InterPro" id="IPR000261">
    <property type="entry name" value="EH_dom"/>
</dbReference>
<feature type="compositionally biased region" description="Low complexity" evidence="18">
    <location>
        <begin position="924"/>
        <end position="942"/>
    </location>
</feature>
<feature type="compositionally biased region" description="Basic and acidic residues" evidence="18">
    <location>
        <begin position="620"/>
        <end position="631"/>
    </location>
</feature>
<feature type="compositionally biased region" description="Basic and acidic residues" evidence="18">
    <location>
        <begin position="1455"/>
        <end position="1465"/>
    </location>
</feature>
<reference evidence="22 23" key="1">
    <citation type="submission" date="2022-09" db="EMBL/GenBank/DDBJ databases">
        <authorList>
            <person name="Palmer J.M."/>
        </authorList>
    </citation>
    <scope>NUCLEOTIDE SEQUENCE [LARGE SCALE GENOMIC DNA]</scope>
    <source>
        <strain evidence="22 23">DSM 7382</strain>
    </source>
</reference>
<feature type="compositionally biased region" description="Polar residues" evidence="18">
    <location>
        <begin position="1328"/>
        <end position="1337"/>
    </location>
</feature>
<dbReference type="SMART" id="SM00027">
    <property type="entry name" value="EH"/>
    <property type="match status" value="2"/>
</dbReference>
<dbReference type="InterPro" id="IPR013182">
    <property type="entry name" value="DUF1720"/>
</dbReference>